<sequence length="336" mass="37771">MKHISLLVLILLANFLFAQEHRYAASFLELGVGARALSMGGTGVASNGRVTDPFWNPAGIVMVDRLQTGSMYANLYNKLEQQSYLGFVLPLMKNSFFAFSWMRLSVDEIPRYEFDEDSPITAYQRLHGQAQQLTYGPVDYFSNQNDVFIFSFARLFPTTLDLGWQYFEVPIKFGLGGNIKYIKQQIDKNKASGIGIDIGGIMSFSLKDIFAGEYYGNLNFGLNIQDVAETRLVWDTESRHADRVYRNFKYGGQYTQPLPFLSSELTIAYDVDSKYNGNTHLGAELLLKTLFALRVGSNSGHITAGAGLILWKVHVNYAFQGHDLGNSHRVSLNLVF</sequence>
<proteinExistence type="predicted"/>
<accession>A0A7V5LI79</accession>
<dbReference type="AlphaFoldDB" id="A0A7V5LI79"/>
<dbReference type="Gene3D" id="2.40.160.60">
    <property type="entry name" value="Outer membrane protein transport protein (OMPP1/FadL/TodX)"/>
    <property type="match status" value="1"/>
</dbReference>
<dbReference type="EMBL" id="DRTD01000222">
    <property type="protein sequence ID" value="HHE54743.1"/>
    <property type="molecule type" value="Genomic_DNA"/>
</dbReference>
<dbReference type="Proteomes" id="UP000886111">
    <property type="component" value="Unassembled WGS sequence"/>
</dbReference>
<organism evidence="1">
    <name type="scientific">Caldithrix abyssi</name>
    <dbReference type="NCBI Taxonomy" id="187145"/>
    <lineage>
        <taxon>Bacteria</taxon>
        <taxon>Pseudomonadati</taxon>
        <taxon>Calditrichota</taxon>
        <taxon>Calditrichia</taxon>
        <taxon>Calditrichales</taxon>
        <taxon>Calditrichaceae</taxon>
        <taxon>Caldithrix</taxon>
    </lineage>
</organism>
<evidence type="ECO:0000313" key="1">
    <source>
        <dbReference type="EMBL" id="HHE54743.1"/>
    </source>
</evidence>
<reference evidence="1" key="1">
    <citation type="journal article" date="2020" name="mSystems">
        <title>Genome- and Community-Level Interaction Insights into Carbon Utilization and Element Cycling Functions of Hydrothermarchaeota in Hydrothermal Sediment.</title>
        <authorList>
            <person name="Zhou Z."/>
            <person name="Liu Y."/>
            <person name="Xu W."/>
            <person name="Pan J."/>
            <person name="Luo Z.H."/>
            <person name="Li M."/>
        </authorList>
    </citation>
    <scope>NUCLEOTIDE SEQUENCE [LARGE SCALE GENOMIC DNA]</scope>
    <source>
        <strain evidence="1">HyVt-76</strain>
    </source>
</reference>
<comment type="caution">
    <text evidence="1">The sequence shown here is derived from an EMBL/GenBank/DDBJ whole genome shotgun (WGS) entry which is preliminary data.</text>
</comment>
<name>A0A7V5LI79_CALAY</name>
<protein>
    <recommendedName>
        <fullName evidence="2">PorV/PorQ family protein</fullName>
    </recommendedName>
</protein>
<evidence type="ECO:0008006" key="2">
    <source>
        <dbReference type="Google" id="ProtNLM"/>
    </source>
</evidence>
<gene>
    <name evidence="1" type="ORF">ENL21_03100</name>
</gene>